<sequence length="126" mass="14070">MMPERKEDNIGLSSNVQRLIFTEPRDLVRVFSTLSKVLVEACLRLLEAFFFAFCFTSISVDSVVIAAAAIDVRVVFLIVFVEYLAFLDSMPTARLLLATIVLLLLKLPLSIVLLALLLPLDLIDVE</sequence>
<dbReference type="VEuPathDB" id="VectorBase:GBRI022480"/>
<reference evidence="3" key="1">
    <citation type="submission" date="2014-03" db="EMBL/GenBank/DDBJ databases">
        <authorList>
            <person name="Aksoy S."/>
            <person name="Warren W."/>
            <person name="Wilson R.K."/>
        </authorList>
    </citation>
    <scope>NUCLEOTIDE SEQUENCE [LARGE SCALE GENOMIC DNA]</scope>
    <source>
        <strain evidence="3">IAEA</strain>
    </source>
</reference>
<name>A0A1A9WJY3_9MUSC</name>
<keyword evidence="1" id="KW-0472">Membrane</keyword>
<keyword evidence="1" id="KW-1133">Transmembrane helix</keyword>
<accession>A0A1A9WJY3</accession>
<protein>
    <submittedName>
        <fullName evidence="2">Uncharacterized protein</fullName>
    </submittedName>
</protein>
<feature type="transmembrane region" description="Helical" evidence="1">
    <location>
        <begin position="37"/>
        <end position="58"/>
    </location>
</feature>
<evidence type="ECO:0000313" key="2">
    <source>
        <dbReference type="EnsemblMetazoa" id="GBRI022480-PA"/>
    </source>
</evidence>
<dbReference type="Proteomes" id="UP000091820">
    <property type="component" value="Unassembled WGS sequence"/>
</dbReference>
<keyword evidence="1" id="KW-0812">Transmembrane</keyword>
<keyword evidence="3" id="KW-1185">Reference proteome</keyword>
<proteinExistence type="predicted"/>
<evidence type="ECO:0000313" key="3">
    <source>
        <dbReference type="Proteomes" id="UP000091820"/>
    </source>
</evidence>
<feature type="transmembrane region" description="Helical" evidence="1">
    <location>
        <begin position="64"/>
        <end position="86"/>
    </location>
</feature>
<dbReference type="EnsemblMetazoa" id="GBRI022480-RA">
    <property type="protein sequence ID" value="GBRI022480-PA"/>
    <property type="gene ID" value="GBRI022480"/>
</dbReference>
<dbReference type="AlphaFoldDB" id="A0A1A9WJY3"/>
<feature type="transmembrane region" description="Helical" evidence="1">
    <location>
        <begin position="95"/>
        <end position="118"/>
    </location>
</feature>
<organism evidence="2 3">
    <name type="scientific">Glossina brevipalpis</name>
    <dbReference type="NCBI Taxonomy" id="37001"/>
    <lineage>
        <taxon>Eukaryota</taxon>
        <taxon>Metazoa</taxon>
        <taxon>Ecdysozoa</taxon>
        <taxon>Arthropoda</taxon>
        <taxon>Hexapoda</taxon>
        <taxon>Insecta</taxon>
        <taxon>Pterygota</taxon>
        <taxon>Neoptera</taxon>
        <taxon>Endopterygota</taxon>
        <taxon>Diptera</taxon>
        <taxon>Brachycera</taxon>
        <taxon>Muscomorpha</taxon>
        <taxon>Hippoboscoidea</taxon>
        <taxon>Glossinidae</taxon>
        <taxon>Glossina</taxon>
    </lineage>
</organism>
<evidence type="ECO:0000256" key="1">
    <source>
        <dbReference type="SAM" id="Phobius"/>
    </source>
</evidence>
<reference evidence="2" key="2">
    <citation type="submission" date="2020-05" db="UniProtKB">
        <authorList>
            <consortium name="EnsemblMetazoa"/>
        </authorList>
    </citation>
    <scope>IDENTIFICATION</scope>
    <source>
        <strain evidence="2">IAEA</strain>
    </source>
</reference>